<sequence length="56" mass="6438">MDHPEPVHWEHDGVRPGPHHTRQAFLPNLEGGSEAFRPQALRSMENTPTRKKVNLM</sequence>
<organism evidence="2 3">
    <name type="scientific">Colletotrichum scovillei</name>
    <dbReference type="NCBI Taxonomy" id="1209932"/>
    <lineage>
        <taxon>Eukaryota</taxon>
        <taxon>Fungi</taxon>
        <taxon>Dikarya</taxon>
        <taxon>Ascomycota</taxon>
        <taxon>Pezizomycotina</taxon>
        <taxon>Sordariomycetes</taxon>
        <taxon>Hypocreomycetidae</taxon>
        <taxon>Glomerellales</taxon>
        <taxon>Glomerellaceae</taxon>
        <taxon>Colletotrichum</taxon>
        <taxon>Colletotrichum acutatum species complex</taxon>
    </lineage>
</organism>
<evidence type="ECO:0000256" key="1">
    <source>
        <dbReference type="SAM" id="MobiDB-lite"/>
    </source>
</evidence>
<dbReference type="Proteomes" id="UP000699042">
    <property type="component" value="Unassembled WGS sequence"/>
</dbReference>
<accession>A0A9P7QSK4</accession>
<feature type="compositionally biased region" description="Basic and acidic residues" evidence="1">
    <location>
        <begin position="1"/>
        <end position="14"/>
    </location>
</feature>
<comment type="caution">
    <text evidence="2">The sequence shown here is derived from an EMBL/GenBank/DDBJ whole genome shotgun (WGS) entry which is preliminary data.</text>
</comment>
<reference evidence="2" key="1">
    <citation type="submission" date="2021-05" db="EMBL/GenBank/DDBJ databases">
        <title>Comparative genomics of three Colletotrichum scovillei strains and genetic complementation revealed genes involved fungal growth and virulence on chili pepper.</title>
        <authorList>
            <person name="Hsieh D.-K."/>
            <person name="Chuang S.-C."/>
            <person name="Chen C.-Y."/>
            <person name="Chao Y.-T."/>
            <person name="Lu M.-Y.J."/>
            <person name="Lee M.-H."/>
            <person name="Shih M.-C."/>
        </authorList>
    </citation>
    <scope>NUCLEOTIDE SEQUENCE</scope>
    <source>
        <strain evidence="2">Coll-153</strain>
    </source>
</reference>
<proteinExistence type="predicted"/>
<feature type="region of interest" description="Disordered" evidence="1">
    <location>
        <begin position="1"/>
        <end position="22"/>
    </location>
</feature>
<dbReference type="EMBL" id="JAESDN010000013">
    <property type="protein sequence ID" value="KAG7042185.1"/>
    <property type="molecule type" value="Genomic_DNA"/>
</dbReference>
<feature type="non-terminal residue" evidence="2">
    <location>
        <position position="56"/>
    </location>
</feature>
<evidence type="ECO:0000313" key="2">
    <source>
        <dbReference type="EMBL" id="KAG7042185.1"/>
    </source>
</evidence>
<keyword evidence="3" id="KW-1185">Reference proteome</keyword>
<gene>
    <name evidence="2" type="ORF">JMJ77_010287</name>
</gene>
<dbReference type="AlphaFoldDB" id="A0A9P7QSK4"/>
<feature type="region of interest" description="Disordered" evidence="1">
    <location>
        <begin position="36"/>
        <end position="56"/>
    </location>
</feature>
<name>A0A9P7QSK4_9PEZI</name>
<evidence type="ECO:0000313" key="3">
    <source>
        <dbReference type="Proteomes" id="UP000699042"/>
    </source>
</evidence>
<protein>
    <submittedName>
        <fullName evidence="2">Uncharacterized protein</fullName>
    </submittedName>
</protein>